<organism evidence="1 2">
    <name type="scientific">Thermoflavimicrobium dichotomicum</name>
    <dbReference type="NCBI Taxonomy" id="46223"/>
    <lineage>
        <taxon>Bacteria</taxon>
        <taxon>Bacillati</taxon>
        <taxon>Bacillota</taxon>
        <taxon>Bacilli</taxon>
        <taxon>Bacillales</taxon>
        <taxon>Thermoactinomycetaceae</taxon>
        <taxon>Thermoflavimicrobium</taxon>
    </lineage>
</organism>
<dbReference type="InterPro" id="IPR011009">
    <property type="entry name" value="Kinase-like_dom_sf"/>
</dbReference>
<reference evidence="1 2" key="1">
    <citation type="submission" date="2016-10" db="EMBL/GenBank/DDBJ databases">
        <authorList>
            <person name="de Groot N.N."/>
        </authorList>
    </citation>
    <scope>NUCLEOTIDE SEQUENCE [LARGE SCALE GENOMIC DNA]</scope>
    <source>
        <strain evidence="1 2">DSM 44778</strain>
    </source>
</reference>
<proteinExistence type="predicted"/>
<evidence type="ECO:0000313" key="2">
    <source>
        <dbReference type="Proteomes" id="UP000199545"/>
    </source>
</evidence>
<protein>
    <recommendedName>
        <fullName evidence="3">Serine/threonine protein kinase</fullName>
    </recommendedName>
</protein>
<sequence>MDHQFIESLIEQVEFQVYPDNRVVTVHQIPEELQLVGKGTDAVVVRHLAYPRFAFKVYARERLDKLENEYKVYQQLGDSPYFCVCYSKGSRFLVLSYEQGPTLYECLEQGIVIPEQVIIDVEQARAYVRKVGLNPRDIHLKNIIMQNGRAKLIDVSEYIREGNDGRWEHLLQAYELFYPLIRGKRIPHWIIELVKRLYYKQVHQQFSLMEFGRWFLHLFRNVKQDEDHVGKGEK</sequence>
<keyword evidence="2" id="KW-1185">Reference proteome</keyword>
<dbReference type="PANTHER" id="PTHR37171:SF1">
    <property type="entry name" value="SERINE_THREONINE-PROTEIN KINASE YRZF-RELATED"/>
    <property type="match status" value="1"/>
</dbReference>
<evidence type="ECO:0000313" key="1">
    <source>
        <dbReference type="EMBL" id="SFI96676.1"/>
    </source>
</evidence>
<dbReference type="OrthoDB" id="529320at2"/>
<dbReference type="PANTHER" id="PTHR37171">
    <property type="entry name" value="SERINE/THREONINE-PROTEIN KINASE YRZF-RELATED"/>
    <property type="match status" value="1"/>
</dbReference>
<dbReference type="EMBL" id="FORR01000003">
    <property type="protein sequence ID" value="SFI96676.1"/>
    <property type="molecule type" value="Genomic_DNA"/>
</dbReference>
<dbReference type="STRING" id="46223.SAMN05421852_10379"/>
<name>A0A1I3MJ25_9BACL</name>
<evidence type="ECO:0008006" key="3">
    <source>
        <dbReference type="Google" id="ProtNLM"/>
    </source>
</evidence>
<dbReference type="Gene3D" id="1.10.510.10">
    <property type="entry name" value="Transferase(Phosphotransferase) domain 1"/>
    <property type="match status" value="1"/>
</dbReference>
<dbReference type="AlphaFoldDB" id="A0A1I3MJ25"/>
<accession>A0A1I3MJ25</accession>
<dbReference type="RefSeq" id="WP_093228411.1">
    <property type="nucleotide sequence ID" value="NZ_FORR01000003.1"/>
</dbReference>
<dbReference type="SUPFAM" id="SSF56112">
    <property type="entry name" value="Protein kinase-like (PK-like)"/>
    <property type="match status" value="1"/>
</dbReference>
<dbReference type="Proteomes" id="UP000199545">
    <property type="component" value="Unassembled WGS sequence"/>
</dbReference>
<dbReference type="InterPro" id="IPR052396">
    <property type="entry name" value="Meiotic_Drive_Suppr_Kinase"/>
</dbReference>
<gene>
    <name evidence="1" type="ORF">SAMN05421852_10379</name>
</gene>